<feature type="transmembrane region" description="Helical" evidence="6">
    <location>
        <begin position="89"/>
        <end position="108"/>
    </location>
</feature>
<evidence type="ECO:0000256" key="3">
    <source>
        <dbReference type="ARBA" id="ARBA00022692"/>
    </source>
</evidence>
<proteinExistence type="inferred from homology"/>
<protein>
    <submittedName>
        <fullName evidence="7">Uncharacterized protein</fullName>
    </submittedName>
</protein>
<comment type="subcellular location">
    <subcellularLocation>
        <location evidence="1">Membrane</location>
        <topology evidence="1">Multi-pass membrane protein</topology>
    </subcellularLocation>
</comment>
<evidence type="ECO:0000256" key="2">
    <source>
        <dbReference type="ARBA" id="ARBA00005587"/>
    </source>
</evidence>
<sequence length="222" mass="24086">MASATTSPNDIDIEKNAAHSEHRERVIAPIQLTREQYERLFLEPGGRAPAISTLSQRFGNPTPLAIVAFTLVLAPTATCLLEWGKASSASLASIVGPFYFLGGMALVISGVMEWILGNTFPFVVFITFGGFWLGLAVLEDPEHNILSVYANSGGAASPAYASGIMFYYAFWAVVIFIFFITSLRTNAVFAVRILRSLEASEFLCTYGKIADGNADDATKLRK</sequence>
<dbReference type="Proteomes" id="UP001383192">
    <property type="component" value="Unassembled WGS sequence"/>
</dbReference>
<comment type="similarity">
    <text evidence="2">Belongs to the acetate uptake transporter (AceTr) (TC 2.A.96) family.</text>
</comment>
<evidence type="ECO:0000313" key="7">
    <source>
        <dbReference type="EMBL" id="KAK7056849.1"/>
    </source>
</evidence>
<evidence type="ECO:0000256" key="4">
    <source>
        <dbReference type="ARBA" id="ARBA00022989"/>
    </source>
</evidence>
<dbReference type="GO" id="GO:0005886">
    <property type="term" value="C:plasma membrane"/>
    <property type="evidence" value="ECO:0007669"/>
    <property type="project" value="TreeGrafter"/>
</dbReference>
<dbReference type="PANTHER" id="PTHR31123">
    <property type="entry name" value="ACCUMULATION OF DYADS PROTEIN 2-RELATED"/>
    <property type="match status" value="1"/>
</dbReference>
<keyword evidence="3 6" id="KW-0812">Transmembrane</keyword>
<comment type="caution">
    <text evidence="7">The sequence shown here is derived from an EMBL/GenBank/DDBJ whole genome shotgun (WGS) entry which is preliminary data.</text>
</comment>
<dbReference type="InterPro" id="IPR051633">
    <property type="entry name" value="AceTr"/>
</dbReference>
<dbReference type="AlphaFoldDB" id="A0AAW0DUR5"/>
<dbReference type="EMBL" id="JAYKXP010000006">
    <property type="protein sequence ID" value="KAK7056849.1"/>
    <property type="molecule type" value="Genomic_DNA"/>
</dbReference>
<dbReference type="NCBIfam" id="NF038013">
    <property type="entry name" value="AceTr_1"/>
    <property type="match status" value="1"/>
</dbReference>
<evidence type="ECO:0000256" key="5">
    <source>
        <dbReference type="ARBA" id="ARBA00023136"/>
    </source>
</evidence>
<reference evidence="7 8" key="1">
    <citation type="submission" date="2024-01" db="EMBL/GenBank/DDBJ databases">
        <title>A draft genome for a cacao thread blight-causing isolate of Paramarasmius palmivorus.</title>
        <authorList>
            <person name="Baruah I.K."/>
            <person name="Bukari Y."/>
            <person name="Amoako-Attah I."/>
            <person name="Meinhardt L.W."/>
            <person name="Bailey B.A."/>
            <person name="Cohen S.P."/>
        </authorList>
    </citation>
    <scope>NUCLEOTIDE SEQUENCE [LARGE SCALE GENOMIC DNA]</scope>
    <source>
        <strain evidence="7 8">GH-12</strain>
    </source>
</reference>
<feature type="transmembrane region" description="Helical" evidence="6">
    <location>
        <begin position="158"/>
        <end position="180"/>
    </location>
</feature>
<organism evidence="7 8">
    <name type="scientific">Paramarasmius palmivorus</name>
    <dbReference type="NCBI Taxonomy" id="297713"/>
    <lineage>
        <taxon>Eukaryota</taxon>
        <taxon>Fungi</taxon>
        <taxon>Dikarya</taxon>
        <taxon>Basidiomycota</taxon>
        <taxon>Agaricomycotina</taxon>
        <taxon>Agaricomycetes</taxon>
        <taxon>Agaricomycetidae</taxon>
        <taxon>Agaricales</taxon>
        <taxon>Marasmiineae</taxon>
        <taxon>Marasmiaceae</taxon>
        <taxon>Paramarasmius</taxon>
    </lineage>
</organism>
<feature type="transmembrane region" description="Helical" evidence="6">
    <location>
        <begin position="64"/>
        <end position="83"/>
    </location>
</feature>
<evidence type="ECO:0000256" key="1">
    <source>
        <dbReference type="ARBA" id="ARBA00004141"/>
    </source>
</evidence>
<evidence type="ECO:0000256" key="6">
    <source>
        <dbReference type="SAM" id="Phobius"/>
    </source>
</evidence>
<gene>
    <name evidence="7" type="ORF">VNI00_002566</name>
</gene>
<accession>A0AAW0DUR5</accession>
<evidence type="ECO:0000313" key="8">
    <source>
        <dbReference type="Proteomes" id="UP001383192"/>
    </source>
</evidence>
<name>A0AAW0DUR5_9AGAR</name>
<dbReference type="PANTHER" id="PTHR31123:SF4">
    <property type="entry name" value="PROTEIN ALCS"/>
    <property type="match status" value="1"/>
</dbReference>
<feature type="transmembrane region" description="Helical" evidence="6">
    <location>
        <begin position="120"/>
        <end position="138"/>
    </location>
</feature>
<keyword evidence="5 6" id="KW-0472">Membrane</keyword>
<keyword evidence="4 6" id="KW-1133">Transmembrane helix</keyword>
<dbReference type="Pfam" id="PF01184">
    <property type="entry name" value="Gpr1_Fun34_YaaH"/>
    <property type="match status" value="1"/>
</dbReference>
<dbReference type="GO" id="GO:0015123">
    <property type="term" value="F:acetate transmembrane transporter activity"/>
    <property type="evidence" value="ECO:0007669"/>
    <property type="project" value="TreeGrafter"/>
</dbReference>
<keyword evidence="8" id="KW-1185">Reference proteome</keyword>
<dbReference type="InterPro" id="IPR000791">
    <property type="entry name" value="Gpr1/Fun34/SatP-like"/>
</dbReference>